<evidence type="ECO:0000256" key="3">
    <source>
        <dbReference type="ARBA" id="ARBA00022556"/>
    </source>
</evidence>
<dbReference type="AlphaFoldDB" id="A0A379KPP8"/>
<dbReference type="Proteomes" id="UP000542695">
    <property type="component" value="Unassembled WGS sequence"/>
</dbReference>
<keyword evidence="4 9" id="KW-0808">Transferase</keyword>
<keyword evidence="5" id="KW-0677">Repeat</keyword>
<evidence type="ECO:0000313" key="11">
    <source>
        <dbReference type="Proteomes" id="UP000542695"/>
    </source>
</evidence>
<evidence type="ECO:0000256" key="5">
    <source>
        <dbReference type="ARBA" id="ARBA00022737"/>
    </source>
</evidence>
<accession>A0A379KPP8</accession>
<evidence type="ECO:0000313" key="8">
    <source>
        <dbReference type="EMBL" id="NWC82004.1"/>
    </source>
</evidence>
<dbReference type="EMBL" id="UGUY01000001">
    <property type="protein sequence ID" value="SUD69445.1"/>
    <property type="molecule type" value="Genomic_DNA"/>
</dbReference>
<sequence>MIGWIRNAMTQYVYSTGRGGSAYKKFCNPTPLEWGTYLARWGKFHSVGSNVYINCGCNVTDPTLVRIGSNVGLSDCTLIGHDGVVALIEICYGKHLDSVGYIDIKDNCFVGHGAIVMPRVTIGPNAVVAAGAVVTKDVPPGTVVGGNPAKVICTTEELISRVEARCNAYPWIETVKQRKGAYDPTVEPALARQRSEYFFGDGSNG</sequence>
<dbReference type="InterPro" id="IPR051159">
    <property type="entry name" value="Hexapeptide_acetyltransf"/>
</dbReference>
<evidence type="ECO:0000256" key="7">
    <source>
        <dbReference type="ARBA" id="ARBA00023315"/>
    </source>
</evidence>
<dbReference type="Pfam" id="PF00132">
    <property type="entry name" value="Hexapep"/>
    <property type="match status" value="1"/>
</dbReference>
<dbReference type="PANTHER" id="PTHR23416:SF23">
    <property type="entry name" value="ACETYLTRANSFERASE C18B11.09C-RELATED"/>
    <property type="match status" value="1"/>
</dbReference>
<organism evidence="9 10">
    <name type="scientific">Pseudomonas putida</name>
    <name type="common">Arthrobacter siderocapsulatus</name>
    <dbReference type="NCBI Taxonomy" id="303"/>
    <lineage>
        <taxon>Bacteria</taxon>
        <taxon>Pseudomonadati</taxon>
        <taxon>Pseudomonadota</taxon>
        <taxon>Gammaproteobacteria</taxon>
        <taxon>Pseudomonadales</taxon>
        <taxon>Pseudomonadaceae</taxon>
        <taxon>Pseudomonas</taxon>
    </lineage>
</organism>
<evidence type="ECO:0000313" key="9">
    <source>
        <dbReference type="EMBL" id="SUD69445.1"/>
    </source>
</evidence>
<dbReference type="PROSITE" id="PS00101">
    <property type="entry name" value="HEXAPEP_TRANSFERASES"/>
    <property type="match status" value="1"/>
</dbReference>
<dbReference type="EMBL" id="JACARV010000049">
    <property type="protein sequence ID" value="NWC82004.1"/>
    <property type="molecule type" value="Genomic_DNA"/>
</dbReference>
<evidence type="ECO:0000256" key="1">
    <source>
        <dbReference type="ARBA" id="ARBA00007274"/>
    </source>
</evidence>
<comment type="similarity">
    <text evidence="1">Belongs to the transferase hexapeptide repeat family.</text>
</comment>
<keyword evidence="2" id="KW-0444">Lipid biosynthesis</keyword>
<dbReference type="InterPro" id="IPR001451">
    <property type="entry name" value="Hexapep"/>
</dbReference>
<evidence type="ECO:0000256" key="4">
    <source>
        <dbReference type="ARBA" id="ARBA00022679"/>
    </source>
</evidence>
<keyword evidence="3" id="KW-0441">Lipid A biosynthesis</keyword>
<proteinExistence type="inferred from homology"/>
<protein>
    <submittedName>
        <fullName evidence="8">Acyltransferase</fullName>
    </submittedName>
    <submittedName>
        <fullName evidence="9">Hexapaptide repeat-containing transferase</fullName>
        <ecNumber evidence="9">2.3.1.79</ecNumber>
    </submittedName>
</protein>
<dbReference type="EC" id="2.3.1.79" evidence="9"/>
<reference evidence="8 11" key="2">
    <citation type="submission" date="2020-04" db="EMBL/GenBank/DDBJ databases">
        <title>Molecular characterization of pseudomonads from Agaricus bisporus reveal novel blotch 2 pathogens in Western Europe.</title>
        <authorList>
            <person name="Taparia T."/>
            <person name="Krijger M."/>
            <person name="Haynes E."/>
            <person name="Elpinstone J.G."/>
            <person name="Noble R."/>
            <person name="Van Der Wolf J."/>
        </authorList>
    </citation>
    <scope>NUCLEOTIDE SEQUENCE [LARGE SCALE GENOMIC DNA]</scope>
    <source>
        <strain evidence="8 11">P7765</strain>
    </source>
</reference>
<dbReference type="GO" id="GO:0009245">
    <property type="term" value="P:lipid A biosynthetic process"/>
    <property type="evidence" value="ECO:0007669"/>
    <property type="project" value="UniProtKB-KW"/>
</dbReference>
<dbReference type="GO" id="GO:0016020">
    <property type="term" value="C:membrane"/>
    <property type="evidence" value="ECO:0007669"/>
    <property type="project" value="GOC"/>
</dbReference>
<dbReference type="InterPro" id="IPR018357">
    <property type="entry name" value="Hexapep_transf_CS"/>
</dbReference>
<reference evidence="9 10" key="1">
    <citation type="submission" date="2018-06" db="EMBL/GenBank/DDBJ databases">
        <authorList>
            <consortium name="Pathogen Informatics"/>
            <person name="Doyle S."/>
        </authorList>
    </citation>
    <scope>NUCLEOTIDE SEQUENCE [LARGE SCALE GENOMIC DNA]</scope>
    <source>
        <strain evidence="9 10">NCTC7914</strain>
    </source>
</reference>
<evidence type="ECO:0000256" key="6">
    <source>
        <dbReference type="ARBA" id="ARBA00023098"/>
    </source>
</evidence>
<gene>
    <name evidence="9" type="primary">maa_2</name>
    <name evidence="8" type="ORF">HX798_17160</name>
    <name evidence="9" type="ORF">NCTC7914_03589</name>
</gene>
<dbReference type="PANTHER" id="PTHR23416">
    <property type="entry name" value="SIALIC ACID SYNTHASE-RELATED"/>
    <property type="match status" value="1"/>
</dbReference>
<dbReference type="SUPFAM" id="SSF51161">
    <property type="entry name" value="Trimeric LpxA-like enzymes"/>
    <property type="match status" value="1"/>
</dbReference>
<dbReference type="GO" id="GO:0008925">
    <property type="term" value="F:maltose O-acetyltransferase activity"/>
    <property type="evidence" value="ECO:0007669"/>
    <property type="project" value="UniProtKB-EC"/>
</dbReference>
<evidence type="ECO:0000313" key="10">
    <source>
        <dbReference type="Proteomes" id="UP000254602"/>
    </source>
</evidence>
<name>A0A379KPP8_PSEPU</name>
<dbReference type="CDD" id="cd04647">
    <property type="entry name" value="LbH_MAT_like"/>
    <property type="match status" value="1"/>
</dbReference>
<dbReference type="InterPro" id="IPR011004">
    <property type="entry name" value="Trimer_LpxA-like_sf"/>
</dbReference>
<evidence type="ECO:0000256" key="2">
    <source>
        <dbReference type="ARBA" id="ARBA00022516"/>
    </source>
</evidence>
<keyword evidence="6" id="KW-0443">Lipid metabolism</keyword>
<dbReference type="Proteomes" id="UP000254602">
    <property type="component" value="Unassembled WGS sequence"/>
</dbReference>
<keyword evidence="7 9" id="KW-0012">Acyltransferase</keyword>
<dbReference type="Gene3D" id="2.160.10.10">
    <property type="entry name" value="Hexapeptide repeat proteins"/>
    <property type="match status" value="1"/>
</dbReference>
<dbReference type="RefSeq" id="WP_046785994.1">
    <property type="nucleotide sequence ID" value="NZ_JABTYF010000007.1"/>
</dbReference>